<feature type="region of interest" description="Disordered" evidence="5">
    <location>
        <begin position="1021"/>
        <end position="1066"/>
    </location>
</feature>
<dbReference type="PANTHER" id="PTHR10856">
    <property type="entry name" value="CORONIN"/>
    <property type="match status" value="1"/>
</dbReference>
<dbReference type="InterPro" id="IPR015943">
    <property type="entry name" value="WD40/YVTN_repeat-like_dom_sf"/>
</dbReference>
<feature type="repeat" description="WD" evidence="3">
    <location>
        <begin position="169"/>
        <end position="210"/>
    </location>
</feature>
<feature type="compositionally biased region" description="Basic and acidic residues" evidence="5">
    <location>
        <begin position="949"/>
        <end position="964"/>
    </location>
</feature>
<feature type="compositionally biased region" description="Polar residues" evidence="5">
    <location>
        <begin position="1175"/>
        <end position="1188"/>
    </location>
</feature>
<organism evidence="7 8">
    <name type="scientific">Elysia marginata</name>
    <dbReference type="NCBI Taxonomy" id="1093978"/>
    <lineage>
        <taxon>Eukaryota</taxon>
        <taxon>Metazoa</taxon>
        <taxon>Spiralia</taxon>
        <taxon>Lophotrochozoa</taxon>
        <taxon>Mollusca</taxon>
        <taxon>Gastropoda</taxon>
        <taxon>Heterobranchia</taxon>
        <taxon>Euthyneura</taxon>
        <taxon>Panpulmonata</taxon>
        <taxon>Sacoglossa</taxon>
        <taxon>Placobranchoidea</taxon>
        <taxon>Plakobranchidae</taxon>
        <taxon>Elysia</taxon>
    </lineage>
</organism>
<dbReference type="PANTHER" id="PTHR10856:SF44">
    <property type="entry name" value="CORONIN"/>
    <property type="match status" value="1"/>
</dbReference>
<feature type="compositionally biased region" description="Low complexity" evidence="5">
    <location>
        <begin position="471"/>
        <end position="484"/>
    </location>
</feature>
<keyword evidence="2 4" id="KW-0677">Repeat</keyword>
<proteinExistence type="inferred from homology"/>
<dbReference type="InterPro" id="IPR015048">
    <property type="entry name" value="DUF1899"/>
</dbReference>
<feature type="domain" description="DUF1899" evidence="6">
    <location>
        <begin position="4"/>
        <end position="67"/>
    </location>
</feature>
<evidence type="ECO:0000256" key="2">
    <source>
        <dbReference type="ARBA" id="ARBA00022737"/>
    </source>
</evidence>
<dbReference type="Pfam" id="PF16300">
    <property type="entry name" value="WD40_4"/>
    <property type="match status" value="1"/>
</dbReference>
<feature type="region of interest" description="Disordered" evidence="5">
    <location>
        <begin position="760"/>
        <end position="993"/>
    </location>
</feature>
<feature type="compositionally biased region" description="Basic and acidic residues" evidence="5">
    <location>
        <begin position="1290"/>
        <end position="1305"/>
    </location>
</feature>
<dbReference type="Gene3D" id="2.130.10.10">
    <property type="entry name" value="YVTN repeat-like/Quinoprotein amine dehydrogenase"/>
    <property type="match status" value="1"/>
</dbReference>
<reference evidence="7 8" key="1">
    <citation type="journal article" date="2021" name="Elife">
        <title>Chloroplast acquisition without the gene transfer in kleptoplastic sea slugs, Plakobranchus ocellatus.</title>
        <authorList>
            <person name="Maeda T."/>
            <person name="Takahashi S."/>
            <person name="Yoshida T."/>
            <person name="Shimamura S."/>
            <person name="Takaki Y."/>
            <person name="Nagai Y."/>
            <person name="Toyoda A."/>
            <person name="Suzuki Y."/>
            <person name="Arimoto A."/>
            <person name="Ishii H."/>
            <person name="Satoh N."/>
            <person name="Nishiyama T."/>
            <person name="Hasebe M."/>
            <person name="Maruyama T."/>
            <person name="Minagawa J."/>
            <person name="Obokata J."/>
            <person name="Shigenobu S."/>
        </authorList>
    </citation>
    <scope>NUCLEOTIDE SEQUENCE [LARGE SCALE GENOMIC DNA]</scope>
</reference>
<evidence type="ECO:0000313" key="8">
    <source>
        <dbReference type="Proteomes" id="UP000762676"/>
    </source>
</evidence>
<evidence type="ECO:0000256" key="4">
    <source>
        <dbReference type="RuleBase" id="RU280818"/>
    </source>
</evidence>
<sequence>MALKIRGSKFRHVYGLTYKREQTFENVRITRNTHDSNFCSVNPRFLAVVTESSGGGSFAVLDVNRPGRVDVNCPRVCGHSGAVLDIKWNPFDDCVIASGSEDATVKIWSVPEHGSFGMLTGWSADLHGHSRRVAYIDWHPTAANVLMSVGFDYKIMVWNVEQAEPITALHGHRDTIYSACWGRDGSLVATTSKDKKVRVLDPRSTQIAMRKNTSPLVMTDLDCTSGILLPYYDPDTRVVYLAGKGDGSIRYFEIVPESNAVQYLNSFQTSLPQRGLGMMPKRGIDSHKNELTRFYKLHASKNLVEPVSMIVPRKAEGFQADIFPPTSSRIPSLSADEWTSGVNRGPILVDLESGSIVDKPRSSMSPAVQPQLAALGHTPHITTYKAVGKSQPSGTFPPPSSIISRTDDRVGLLATSQYPKTSNFNNSNNNNLYSHQPQAYQQQQQQQQASHHPVPFPVQTTTNAAPTDLHASSPPSAEPQSATAKAFNSAQAVFNQSVPLSQPTGSAHQGRAAPPTSLRTAPFSSMQGWSNGRDEGRRPGELGSIKNIKRLSGAPGHEDTDSDSPMSTVSSVSLTNLAHQGHGHRQVSRSIGSSMSLVSPPPPPSPSSGWASRYSNGFPGTGTYTAGSAGSGMLHATSDHPSGQFTDIPAAFSLSNHPRHVSPSPLYDNAPPVTELPGFNPSGLAPFTSVESESYVDTTSTPFKTALASFNQTPDPKAQKTSTACHFPTPIGTSQYPDILGYGSSSHNFQMASVDSPVAMATPTRRGESQNTGESGKTAAQVKFPPGLPSSEPAPRNNLSSGPFRRSSDSSVSGPSSAPTSAVKAIRARPSSARSSAERAGPLQPSIMPTSSPPRFIRLRDITPTSPPPPQRRSLPPITSTPLVAPPGSVYQDSFPAGSMPGRPTPPQSCQTGFSSSPFSDPRPSLGRDARKGFSPTRPSSFPLSSSTSHDKTKGDNWFKRDSPSRQSPARRSMEDSVLSKGNSFTRDKPLAKSFEVSSKKPFPFYDWANDSQSYEVVPRYTGAQQFSDQPFPSHLNPPAEPIPGFSVVSSDDKSQNQSVDDEEFEWPSVSCALAAWEFPNREKPEGERESYFRAGGGENVETRSGGPQGGAGTAEIDRQGMGSNRVYKTSSGILSHDGGGSPSREGRYKNSQSQIGMASSASIVGPWQRGNLIAGTTTPLGASSINSGAIDGKDQDSARKVLLSAAQGGKRLEGGSRVYDRAPGVGSGMKDVSLSKGSGDEPKKSGKSGTGKRSRSYQRAHTIGGVGTSGIGEHISAVRLARDWPPSRPAEDLSLPHRVRRNGE</sequence>
<feature type="compositionally biased region" description="Polar residues" evidence="5">
    <location>
        <begin position="1150"/>
        <end position="1163"/>
    </location>
</feature>
<dbReference type="InterPro" id="IPR019775">
    <property type="entry name" value="WD40_repeat_CS"/>
</dbReference>
<feature type="repeat" description="WD" evidence="3">
    <location>
        <begin position="76"/>
        <end position="110"/>
    </location>
</feature>
<evidence type="ECO:0000259" key="6">
    <source>
        <dbReference type="SMART" id="SM01166"/>
    </source>
</evidence>
<dbReference type="EMBL" id="BMAT01012248">
    <property type="protein sequence ID" value="GFR88565.1"/>
    <property type="molecule type" value="Genomic_DNA"/>
</dbReference>
<feature type="region of interest" description="Disordered" evidence="5">
    <location>
        <begin position="418"/>
        <end position="487"/>
    </location>
</feature>
<evidence type="ECO:0000256" key="1">
    <source>
        <dbReference type="ARBA" id="ARBA00022574"/>
    </source>
</evidence>
<dbReference type="Pfam" id="PF00400">
    <property type="entry name" value="WD40"/>
    <property type="match status" value="2"/>
</dbReference>
<protein>
    <recommendedName>
        <fullName evidence="4">Coronin</fullName>
    </recommendedName>
</protein>
<dbReference type="PROSITE" id="PS50082">
    <property type="entry name" value="WD_REPEATS_2"/>
    <property type="match status" value="3"/>
</dbReference>
<feature type="compositionally biased region" description="Basic and acidic residues" evidence="5">
    <location>
        <begin position="1080"/>
        <end position="1092"/>
    </location>
</feature>
<evidence type="ECO:0000256" key="5">
    <source>
        <dbReference type="SAM" id="MobiDB-lite"/>
    </source>
</evidence>
<dbReference type="InterPro" id="IPR036322">
    <property type="entry name" value="WD40_repeat_dom_sf"/>
</dbReference>
<keyword evidence="1 3" id="KW-0853">WD repeat</keyword>
<keyword evidence="8" id="KW-1185">Reference proteome</keyword>
<dbReference type="Pfam" id="PF08953">
    <property type="entry name" value="DUF1899"/>
    <property type="match status" value="1"/>
</dbReference>
<dbReference type="InterPro" id="IPR001680">
    <property type="entry name" value="WD40_rpt"/>
</dbReference>
<comment type="caution">
    <text evidence="7">The sequence shown here is derived from an EMBL/GenBank/DDBJ whole genome shotgun (WGS) entry which is preliminary data.</text>
</comment>
<feature type="compositionally biased region" description="Low complexity" evidence="5">
    <location>
        <begin position="422"/>
        <end position="453"/>
    </location>
</feature>
<feature type="repeat" description="WD" evidence="3">
    <location>
        <begin position="126"/>
        <end position="168"/>
    </location>
</feature>
<feature type="region of interest" description="Disordered" evidence="5">
    <location>
        <begin position="385"/>
        <end position="406"/>
    </location>
</feature>
<feature type="region of interest" description="Disordered" evidence="5">
    <location>
        <begin position="710"/>
        <end position="729"/>
    </location>
</feature>
<dbReference type="InterPro" id="IPR015505">
    <property type="entry name" value="Coronin"/>
</dbReference>
<dbReference type="PROSITE" id="PS00678">
    <property type="entry name" value="WD_REPEATS_1"/>
    <property type="match status" value="1"/>
</dbReference>
<accession>A0AAV4GW23</accession>
<name>A0AAV4GW23_9GAST</name>
<gene>
    <name evidence="7" type="ORF">ElyMa_006102500</name>
</gene>
<dbReference type="GO" id="GO:0051015">
    <property type="term" value="F:actin filament binding"/>
    <property type="evidence" value="ECO:0007669"/>
    <property type="project" value="TreeGrafter"/>
</dbReference>
<feature type="compositionally biased region" description="Basic and acidic residues" evidence="5">
    <location>
        <begin position="1211"/>
        <end position="1221"/>
    </location>
</feature>
<feature type="compositionally biased region" description="Low complexity" evidence="5">
    <location>
        <begin position="800"/>
        <end position="840"/>
    </location>
</feature>
<feature type="compositionally biased region" description="Low complexity" evidence="5">
    <location>
        <begin position="934"/>
        <end position="948"/>
    </location>
</feature>
<dbReference type="PROSITE" id="PS50294">
    <property type="entry name" value="WD_REPEATS_REGION"/>
    <property type="match status" value="2"/>
</dbReference>
<dbReference type="SUPFAM" id="SSF50978">
    <property type="entry name" value="WD40 repeat-like"/>
    <property type="match status" value="1"/>
</dbReference>
<evidence type="ECO:0000256" key="3">
    <source>
        <dbReference type="PROSITE-ProRule" id="PRU00221"/>
    </source>
</evidence>
<evidence type="ECO:0000313" key="7">
    <source>
        <dbReference type="EMBL" id="GFR88565.1"/>
    </source>
</evidence>
<feature type="region of interest" description="Disordered" evidence="5">
    <location>
        <begin position="1078"/>
        <end position="1305"/>
    </location>
</feature>
<feature type="compositionally biased region" description="Polar residues" evidence="5">
    <location>
        <begin position="517"/>
        <end position="530"/>
    </location>
</feature>
<dbReference type="Proteomes" id="UP000762676">
    <property type="component" value="Unassembled WGS sequence"/>
</dbReference>
<dbReference type="SMART" id="SM01167">
    <property type="entry name" value="DUF1900"/>
    <property type="match status" value="1"/>
</dbReference>
<feature type="compositionally biased region" description="Low complexity" evidence="5">
    <location>
        <begin position="914"/>
        <end position="925"/>
    </location>
</feature>
<feature type="compositionally biased region" description="Polar residues" evidence="5">
    <location>
        <begin position="710"/>
        <end position="724"/>
    </location>
</feature>
<feature type="compositionally biased region" description="Low complexity" evidence="5">
    <location>
        <begin position="563"/>
        <end position="573"/>
    </location>
</feature>
<feature type="region of interest" description="Disordered" evidence="5">
    <location>
        <begin position="499"/>
        <end position="614"/>
    </location>
</feature>
<comment type="similarity">
    <text evidence="4">Belongs to the WD repeat coronin family.</text>
</comment>
<dbReference type="SMART" id="SM01166">
    <property type="entry name" value="DUF1899"/>
    <property type="match status" value="1"/>
</dbReference>
<dbReference type="SMART" id="SM00320">
    <property type="entry name" value="WD40"/>
    <property type="match status" value="3"/>
</dbReference>